<name>A0A8S1A3R8_ARCPL</name>
<dbReference type="EMBL" id="CADEBC010000511">
    <property type="protein sequence ID" value="CAB3241617.1"/>
    <property type="molecule type" value="Genomic_DNA"/>
</dbReference>
<comment type="caution">
    <text evidence="1">The sequence shown here is derived from an EMBL/GenBank/DDBJ whole genome shotgun (WGS) entry which is preliminary data.</text>
</comment>
<reference evidence="1 2" key="1">
    <citation type="submission" date="2020-04" db="EMBL/GenBank/DDBJ databases">
        <authorList>
            <person name="Wallbank WR R."/>
            <person name="Pardo Diaz C."/>
            <person name="Kozak K."/>
            <person name="Martin S."/>
            <person name="Jiggins C."/>
            <person name="Moest M."/>
            <person name="Warren A I."/>
            <person name="Byers J.R.P. K."/>
            <person name="Montejo-Kovacevich G."/>
            <person name="Yen C E."/>
        </authorList>
    </citation>
    <scope>NUCLEOTIDE SEQUENCE [LARGE SCALE GENOMIC DNA]</scope>
</reference>
<organism evidence="1 2">
    <name type="scientific">Arctia plantaginis</name>
    <name type="common">Wood tiger moth</name>
    <name type="synonym">Phalaena plantaginis</name>
    <dbReference type="NCBI Taxonomy" id="874455"/>
    <lineage>
        <taxon>Eukaryota</taxon>
        <taxon>Metazoa</taxon>
        <taxon>Ecdysozoa</taxon>
        <taxon>Arthropoda</taxon>
        <taxon>Hexapoda</taxon>
        <taxon>Insecta</taxon>
        <taxon>Pterygota</taxon>
        <taxon>Neoptera</taxon>
        <taxon>Endopterygota</taxon>
        <taxon>Lepidoptera</taxon>
        <taxon>Glossata</taxon>
        <taxon>Ditrysia</taxon>
        <taxon>Noctuoidea</taxon>
        <taxon>Erebidae</taxon>
        <taxon>Arctiinae</taxon>
        <taxon>Arctia</taxon>
    </lineage>
</organism>
<evidence type="ECO:0000313" key="2">
    <source>
        <dbReference type="Proteomes" id="UP000494106"/>
    </source>
</evidence>
<keyword evidence="2" id="KW-1185">Reference proteome</keyword>
<sequence>MATHFPAVIEAIDYGCGCQRPVCSDQLILPPLAVELPPGLGYFESALPLVADYFEPAIEYMTTGAYLPITSKCDCLTLAAPVSPEIAPLVKPIIL</sequence>
<evidence type="ECO:0000313" key="1">
    <source>
        <dbReference type="EMBL" id="CAB3241617.1"/>
    </source>
</evidence>
<protein>
    <submittedName>
        <fullName evidence="1">Uncharacterized protein</fullName>
    </submittedName>
</protein>
<accession>A0A8S1A3R8</accession>
<gene>
    <name evidence="1" type="ORF">APLA_LOCUS8761</name>
</gene>
<proteinExistence type="predicted"/>
<dbReference type="OrthoDB" id="7474005at2759"/>
<dbReference type="AlphaFoldDB" id="A0A8S1A3R8"/>
<dbReference type="Proteomes" id="UP000494106">
    <property type="component" value="Unassembled WGS sequence"/>
</dbReference>